<keyword evidence="2" id="KW-1185">Reference proteome</keyword>
<name>A0A226ECR0_FOLCA</name>
<dbReference type="EMBL" id="LNIX01000005">
    <property type="protein sequence ID" value="OXA54894.1"/>
    <property type="molecule type" value="Genomic_DNA"/>
</dbReference>
<protein>
    <submittedName>
        <fullName evidence="1">Multiple inositol polyphosphate phosphatase 1</fullName>
    </submittedName>
</protein>
<evidence type="ECO:0000313" key="1">
    <source>
        <dbReference type="EMBL" id="OXA54894.1"/>
    </source>
</evidence>
<dbReference type="Proteomes" id="UP000198287">
    <property type="component" value="Unassembled WGS sequence"/>
</dbReference>
<evidence type="ECO:0000313" key="2">
    <source>
        <dbReference type="Proteomes" id="UP000198287"/>
    </source>
</evidence>
<comment type="caution">
    <text evidence="1">The sequence shown here is derived from an EMBL/GenBank/DDBJ whole genome shotgun (WGS) entry which is preliminary data.</text>
</comment>
<gene>
    <name evidence="1" type="ORF">Fcan01_11647</name>
</gene>
<organism evidence="1 2">
    <name type="scientific">Folsomia candida</name>
    <name type="common">Springtail</name>
    <dbReference type="NCBI Taxonomy" id="158441"/>
    <lineage>
        <taxon>Eukaryota</taxon>
        <taxon>Metazoa</taxon>
        <taxon>Ecdysozoa</taxon>
        <taxon>Arthropoda</taxon>
        <taxon>Hexapoda</taxon>
        <taxon>Collembola</taxon>
        <taxon>Entomobryomorpha</taxon>
        <taxon>Isotomoidea</taxon>
        <taxon>Isotomidae</taxon>
        <taxon>Proisotominae</taxon>
        <taxon>Folsomia</taxon>
    </lineage>
</organism>
<accession>A0A226ECR0</accession>
<sequence>MELIIPTIYHSPWETVMDVDGIKILMPLYLFNKYGKEGISANKRRYSNFYYEIFARAKRIVFGAGEGGHLGRYKKIARAMAEMILPYVGVPVKLETLSFHEWNLTEFNTSLQYLSKYHTVKPVEYDEKDSHGIVKTLSSCEKVALIDLKENIKATTSYLNDNEDKRTYDKFHGTYELGCAYEAFSITVGNIAPKMYSCRSAMLRKWIKYPATAADHGVHSKGTKTDFG</sequence>
<dbReference type="AlphaFoldDB" id="A0A226ECR0"/>
<reference evidence="1 2" key="1">
    <citation type="submission" date="2015-12" db="EMBL/GenBank/DDBJ databases">
        <title>The genome of Folsomia candida.</title>
        <authorList>
            <person name="Faddeeva A."/>
            <person name="Derks M.F."/>
            <person name="Anvar Y."/>
            <person name="Smit S."/>
            <person name="Van Straalen N."/>
            <person name="Roelofs D."/>
        </authorList>
    </citation>
    <scope>NUCLEOTIDE SEQUENCE [LARGE SCALE GENOMIC DNA]</scope>
    <source>
        <strain evidence="1 2">VU population</strain>
        <tissue evidence="1">Whole body</tissue>
    </source>
</reference>
<proteinExistence type="predicted"/>